<name>A0A2T2N569_CORCC</name>
<proteinExistence type="predicted"/>
<dbReference type="AlphaFoldDB" id="A0A2T2N569"/>
<evidence type="ECO:0000313" key="1">
    <source>
        <dbReference type="EMBL" id="PSN60158.1"/>
    </source>
</evidence>
<sequence length="142" mass="15744">MGNLSTCRPHASGSLSIPLESLLLEIELNTQTDPTHRIIAGGMKAHTSLAYIFIYWARPRPIASLLIKFRKGTTQMIEAFHRSLLTIIENRMSVPIDAIYEFYSLASEKIGSGELGTISKEFWSEAALFTSAGMPRIETGEL</sequence>
<protein>
    <submittedName>
        <fullName evidence="1">Uncharacterized protein</fullName>
    </submittedName>
</protein>
<gene>
    <name evidence="1" type="ORF">BS50DRAFT_593938</name>
</gene>
<accession>A0A2T2N569</accession>
<dbReference type="EMBL" id="KZ678150">
    <property type="protein sequence ID" value="PSN60158.1"/>
    <property type="molecule type" value="Genomic_DNA"/>
</dbReference>
<organism evidence="1 2">
    <name type="scientific">Corynespora cassiicola Philippines</name>
    <dbReference type="NCBI Taxonomy" id="1448308"/>
    <lineage>
        <taxon>Eukaryota</taxon>
        <taxon>Fungi</taxon>
        <taxon>Dikarya</taxon>
        <taxon>Ascomycota</taxon>
        <taxon>Pezizomycotina</taxon>
        <taxon>Dothideomycetes</taxon>
        <taxon>Pleosporomycetidae</taxon>
        <taxon>Pleosporales</taxon>
        <taxon>Corynesporascaceae</taxon>
        <taxon>Corynespora</taxon>
    </lineage>
</organism>
<reference evidence="1 2" key="1">
    <citation type="journal article" date="2018" name="Front. Microbiol.">
        <title>Genome-Wide Analysis of Corynespora cassiicola Leaf Fall Disease Putative Effectors.</title>
        <authorList>
            <person name="Lopez D."/>
            <person name="Ribeiro S."/>
            <person name="Label P."/>
            <person name="Fumanal B."/>
            <person name="Venisse J.S."/>
            <person name="Kohler A."/>
            <person name="de Oliveira R.R."/>
            <person name="Labutti K."/>
            <person name="Lipzen A."/>
            <person name="Lail K."/>
            <person name="Bauer D."/>
            <person name="Ohm R.A."/>
            <person name="Barry K.W."/>
            <person name="Spatafora J."/>
            <person name="Grigoriev I.V."/>
            <person name="Martin F.M."/>
            <person name="Pujade-Renaud V."/>
        </authorList>
    </citation>
    <scope>NUCLEOTIDE SEQUENCE [LARGE SCALE GENOMIC DNA]</scope>
    <source>
        <strain evidence="1 2">Philippines</strain>
    </source>
</reference>
<dbReference type="STRING" id="1448308.A0A2T2N569"/>
<evidence type="ECO:0000313" key="2">
    <source>
        <dbReference type="Proteomes" id="UP000240883"/>
    </source>
</evidence>
<keyword evidence="2" id="KW-1185">Reference proteome</keyword>
<dbReference type="Proteomes" id="UP000240883">
    <property type="component" value="Unassembled WGS sequence"/>
</dbReference>